<dbReference type="AlphaFoldDB" id="A0AAV7SQC7"/>
<reference evidence="1" key="1">
    <citation type="journal article" date="2022" name="bioRxiv">
        <title>Sequencing and chromosome-scale assembly of the giantPleurodeles waltlgenome.</title>
        <authorList>
            <person name="Brown T."/>
            <person name="Elewa A."/>
            <person name="Iarovenko S."/>
            <person name="Subramanian E."/>
            <person name="Araus A.J."/>
            <person name="Petzold A."/>
            <person name="Susuki M."/>
            <person name="Suzuki K.-i.T."/>
            <person name="Hayashi T."/>
            <person name="Toyoda A."/>
            <person name="Oliveira C."/>
            <person name="Osipova E."/>
            <person name="Leigh N.D."/>
            <person name="Simon A."/>
            <person name="Yun M.H."/>
        </authorList>
    </citation>
    <scope>NUCLEOTIDE SEQUENCE</scope>
    <source>
        <strain evidence="1">20211129_DDA</strain>
        <tissue evidence="1">Liver</tissue>
    </source>
</reference>
<evidence type="ECO:0000313" key="2">
    <source>
        <dbReference type="Proteomes" id="UP001066276"/>
    </source>
</evidence>
<proteinExistence type="predicted"/>
<evidence type="ECO:0000313" key="1">
    <source>
        <dbReference type="EMBL" id="KAJ1166196.1"/>
    </source>
</evidence>
<protein>
    <submittedName>
        <fullName evidence="1">Uncharacterized protein</fullName>
    </submittedName>
</protein>
<organism evidence="1 2">
    <name type="scientific">Pleurodeles waltl</name>
    <name type="common">Iberian ribbed newt</name>
    <dbReference type="NCBI Taxonomy" id="8319"/>
    <lineage>
        <taxon>Eukaryota</taxon>
        <taxon>Metazoa</taxon>
        <taxon>Chordata</taxon>
        <taxon>Craniata</taxon>
        <taxon>Vertebrata</taxon>
        <taxon>Euteleostomi</taxon>
        <taxon>Amphibia</taxon>
        <taxon>Batrachia</taxon>
        <taxon>Caudata</taxon>
        <taxon>Salamandroidea</taxon>
        <taxon>Salamandridae</taxon>
        <taxon>Pleurodelinae</taxon>
        <taxon>Pleurodeles</taxon>
    </lineage>
</organism>
<accession>A0AAV7SQC7</accession>
<dbReference type="Proteomes" id="UP001066276">
    <property type="component" value="Chromosome 4_2"/>
</dbReference>
<comment type="caution">
    <text evidence="1">The sequence shown here is derived from an EMBL/GenBank/DDBJ whole genome shotgun (WGS) entry which is preliminary data.</text>
</comment>
<dbReference type="EMBL" id="JANPWB010000008">
    <property type="protein sequence ID" value="KAJ1166196.1"/>
    <property type="molecule type" value="Genomic_DNA"/>
</dbReference>
<keyword evidence="2" id="KW-1185">Reference proteome</keyword>
<name>A0AAV7SQC7_PLEWA</name>
<sequence>METRRSTHVVSSIHWQKARFRSGSRKKKIFNVHFHIISKDTEKDQLMASIEKDQLMASIEKDQLMESIEKDQLMASIEKDQLMASMEKDQLMASHYLHGTP</sequence>
<gene>
    <name evidence="1" type="ORF">NDU88_006604</name>
</gene>